<reference evidence="1" key="1">
    <citation type="submission" date="2021-01" db="EMBL/GenBank/DDBJ databases">
        <title>Complete genome sequence of Clostridiales bacterium R-7.</title>
        <authorList>
            <person name="Mahoney-Kurpe S.C."/>
            <person name="Palevich N."/>
            <person name="Koike S."/>
            <person name="Moon C.D."/>
            <person name="Attwood G.T."/>
        </authorList>
    </citation>
    <scope>NUCLEOTIDE SEQUENCE</scope>
    <source>
        <strain evidence="1">R-7</strain>
    </source>
</reference>
<gene>
    <name evidence="1" type="ORF">JYE49_11310</name>
</gene>
<keyword evidence="2" id="KW-1185">Reference proteome</keyword>
<name>A0AC61MVB4_9FIRM</name>
<evidence type="ECO:0000313" key="2">
    <source>
        <dbReference type="Proteomes" id="UP000682782"/>
    </source>
</evidence>
<evidence type="ECO:0000313" key="1">
    <source>
        <dbReference type="EMBL" id="QUC66444.1"/>
    </source>
</evidence>
<organism evidence="1 2">
    <name type="scientific">Aristaeella hokkaidonensis</name>
    <dbReference type="NCBI Taxonomy" id="3046382"/>
    <lineage>
        <taxon>Bacteria</taxon>
        <taxon>Bacillati</taxon>
        <taxon>Bacillota</taxon>
        <taxon>Clostridia</taxon>
        <taxon>Eubacteriales</taxon>
        <taxon>Aristaeellaceae</taxon>
        <taxon>Aristaeella</taxon>
    </lineage>
</organism>
<proteinExistence type="predicted"/>
<accession>A0AC61MVB4</accession>
<protein>
    <submittedName>
        <fullName evidence="1">Sigma-70 family RNA polymerase sigma factor</fullName>
    </submittedName>
</protein>
<dbReference type="EMBL" id="CP068393">
    <property type="protein sequence ID" value="QUC66444.1"/>
    <property type="molecule type" value="Genomic_DNA"/>
</dbReference>
<sequence>MSTTADLDEIYQQYSGTVTAYLTRLSGSAELAEELMQETFYRAVKNIDRFDGRSSVYTWLCGIAKHLYYDSLRRRKPTEPLPEEIPAPYDFAENLAQKDQAMIAHRYLHSLEEPYREVFTLRTFCDLSHPQIAELFKKSEAWSRVTYYRARCMLQEAMKENQHEKE</sequence>
<dbReference type="Proteomes" id="UP000682782">
    <property type="component" value="Chromosome"/>
</dbReference>